<dbReference type="Gene3D" id="3.40.50.150">
    <property type="entry name" value="Vaccinia Virus protein VP39"/>
    <property type="match status" value="1"/>
</dbReference>
<name>A0AAJ7RJU6_CEPCN</name>
<evidence type="ECO:0000256" key="4">
    <source>
        <dbReference type="ARBA" id="ARBA00022691"/>
    </source>
</evidence>
<evidence type="ECO:0000256" key="2">
    <source>
        <dbReference type="ARBA" id="ARBA00022603"/>
    </source>
</evidence>
<feature type="region of interest" description="Disordered" evidence="7">
    <location>
        <begin position="413"/>
        <end position="442"/>
    </location>
</feature>
<dbReference type="Pfam" id="PF05971">
    <property type="entry name" value="Methyltransf_10"/>
    <property type="match status" value="1"/>
</dbReference>
<evidence type="ECO:0000256" key="7">
    <source>
        <dbReference type="SAM" id="MobiDB-lite"/>
    </source>
</evidence>
<dbReference type="GO" id="GO:0005634">
    <property type="term" value="C:nucleus"/>
    <property type="evidence" value="ECO:0007669"/>
    <property type="project" value="TreeGrafter"/>
</dbReference>
<evidence type="ECO:0000256" key="5">
    <source>
        <dbReference type="PIRNR" id="PIRNR037350"/>
    </source>
</evidence>
<protein>
    <recommendedName>
        <fullName evidence="5">U6 small nuclear RNA (adenine-(43)-N(6))-methyltransferase</fullName>
        <ecNumber evidence="5">2.1.1.-</ecNumber>
    </recommendedName>
</protein>
<evidence type="ECO:0000313" key="8">
    <source>
        <dbReference type="Proteomes" id="UP000694920"/>
    </source>
</evidence>
<proteinExistence type="inferred from homology"/>
<feature type="compositionally biased region" description="Polar residues" evidence="7">
    <location>
        <begin position="531"/>
        <end position="542"/>
    </location>
</feature>
<feature type="binding site" evidence="6">
    <location>
        <position position="81"/>
    </location>
    <ligand>
        <name>S-adenosyl-L-methionine</name>
        <dbReference type="ChEBI" id="CHEBI:59789"/>
    </ligand>
</feature>
<organism evidence="8 11">
    <name type="scientific">Cephus cinctus</name>
    <name type="common">Wheat stem sawfly</name>
    <dbReference type="NCBI Taxonomy" id="211228"/>
    <lineage>
        <taxon>Eukaryota</taxon>
        <taxon>Metazoa</taxon>
        <taxon>Ecdysozoa</taxon>
        <taxon>Arthropoda</taxon>
        <taxon>Hexapoda</taxon>
        <taxon>Insecta</taxon>
        <taxon>Pterygota</taxon>
        <taxon>Neoptera</taxon>
        <taxon>Endopterygota</taxon>
        <taxon>Hymenoptera</taxon>
        <taxon>Cephoidea</taxon>
        <taxon>Cephidae</taxon>
        <taxon>Cephus</taxon>
    </lineage>
</organism>
<evidence type="ECO:0000256" key="3">
    <source>
        <dbReference type="ARBA" id="ARBA00022679"/>
    </source>
</evidence>
<comment type="similarity">
    <text evidence="1 5">Belongs to the methyltransferase superfamily. METTL16/RlmF family.</text>
</comment>
<reference evidence="9 10" key="1">
    <citation type="submission" date="2025-04" db="UniProtKB">
        <authorList>
            <consortium name="RefSeq"/>
        </authorList>
    </citation>
    <scope>IDENTIFICATION</scope>
</reference>
<dbReference type="GeneID" id="107268788"/>
<keyword evidence="8" id="KW-1185">Reference proteome</keyword>
<dbReference type="GO" id="GO:0070475">
    <property type="term" value="P:rRNA base methylation"/>
    <property type="evidence" value="ECO:0007669"/>
    <property type="project" value="TreeGrafter"/>
</dbReference>
<feature type="compositionally biased region" description="Polar residues" evidence="7">
    <location>
        <begin position="417"/>
        <end position="442"/>
    </location>
</feature>
<feature type="binding site" evidence="6">
    <location>
        <position position="109"/>
    </location>
    <ligand>
        <name>S-adenosyl-L-methionine</name>
        <dbReference type="ChEBI" id="CHEBI:59789"/>
    </ligand>
</feature>
<dbReference type="PANTHER" id="PTHR13393">
    <property type="entry name" value="SAM-DEPENDENT METHYLTRANSFERASE"/>
    <property type="match status" value="1"/>
</dbReference>
<dbReference type="KEGG" id="ccin:107268788"/>
<evidence type="ECO:0000313" key="10">
    <source>
        <dbReference type="RefSeq" id="XP_015597390.1"/>
    </source>
</evidence>
<feature type="binding site" evidence="6">
    <location>
        <position position="181"/>
    </location>
    <ligand>
        <name>S-adenosyl-L-methionine</name>
        <dbReference type="ChEBI" id="CHEBI:59789"/>
    </ligand>
</feature>
<feature type="binding site" evidence="6">
    <location>
        <position position="132"/>
    </location>
    <ligand>
        <name>S-adenosyl-L-methionine</name>
        <dbReference type="ChEBI" id="CHEBI:59789"/>
    </ligand>
</feature>
<dbReference type="PANTHER" id="PTHR13393:SF0">
    <property type="entry name" value="RNA N6-ADENOSINE-METHYLTRANSFERASE METTL16"/>
    <property type="match status" value="1"/>
</dbReference>
<dbReference type="Proteomes" id="UP000694920">
    <property type="component" value="Unplaced"/>
</dbReference>
<dbReference type="EC" id="2.1.1.-" evidence="5"/>
<sequence>MNLRKFMHPRNKYRDKPDFKKLAILYPEFGRNAITDLTGKVKINFKNEESLRVLTRILLKHDFGLEVEIPKEKLVPALPLRLNYILWIEDLLRHFGLTDISLAHGLDIGTGAVCIYPLLLAKIYGCRMIGTEIQQSSIESALKNVKCNNLQDLIQVIPVSKDTILENAVPKNETYSFSMCNPPFFETNEVSENNGQRLPPRNAPTGCKDELIVEGGEQKFVLKIIEDSMKMGDQIKIYTTMLGRKASLLFLLNEMAKKNISNVAWTEFCQGNTKRWGLAWTFLSRDILDLTKAPVIRSKPDDTKTKRSTDRLPVDLIFPIQDPFFSCDDVVKVLKTWISDLNQIKMESLHIEENETKNWACRLTCYKDTWSHARKKRRMVKAQETNAKKICTAESTAQTQLKTSDSGKIVSEADLPNITSDKNNDSVNVNEEPSTLVDSSSKTESADPLLVCSLLLTEMKNENEECNTEETKRLCMRMIYEKGHGGKNSLEMFRQYLINKLNVREYLQKQGSSKASKRKKKKLKKCEPASLASSVQNDSSNK</sequence>
<evidence type="ECO:0000313" key="9">
    <source>
        <dbReference type="RefSeq" id="XP_015597389.1"/>
    </source>
</evidence>
<evidence type="ECO:0000256" key="1">
    <source>
        <dbReference type="ARBA" id="ARBA00005878"/>
    </source>
</evidence>
<dbReference type="GO" id="GO:0008168">
    <property type="term" value="F:methyltransferase activity"/>
    <property type="evidence" value="ECO:0007669"/>
    <property type="project" value="UniProtKB-UniRule"/>
</dbReference>
<evidence type="ECO:0000256" key="6">
    <source>
        <dbReference type="PIRSR" id="PIRSR037350-1"/>
    </source>
</evidence>
<dbReference type="RefSeq" id="XP_024941777.1">
    <property type="nucleotide sequence ID" value="XM_025086009.1"/>
</dbReference>
<dbReference type="SUPFAM" id="SSF53335">
    <property type="entry name" value="S-adenosyl-L-methionine-dependent methyltransferases"/>
    <property type="match status" value="1"/>
</dbReference>
<feature type="region of interest" description="Disordered" evidence="7">
    <location>
        <begin position="509"/>
        <end position="542"/>
    </location>
</feature>
<dbReference type="RefSeq" id="XP_015597389.1">
    <property type="nucleotide sequence ID" value="XM_015741903.2"/>
</dbReference>
<dbReference type="InterPro" id="IPR017182">
    <property type="entry name" value="METTL16/PsiM"/>
</dbReference>
<keyword evidence="4 6" id="KW-0949">S-adenosyl-L-methionine</keyword>
<dbReference type="InterPro" id="IPR029063">
    <property type="entry name" value="SAM-dependent_MTases_sf"/>
</dbReference>
<dbReference type="CDD" id="cd02440">
    <property type="entry name" value="AdoMet_MTases"/>
    <property type="match status" value="1"/>
</dbReference>
<feature type="compositionally biased region" description="Basic residues" evidence="7">
    <location>
        <begin position="515"/>
        <end position="524"/>
    </location>
</feature>
<dbReference type="PIRSF" id="PIRSF037350">
    <property type="entry name" value="Mtase_ZK1128_prd"/>
    <property type="match status" value="1"/>
</dbReference>
<gene>
    <name evidence="9 10 11" type="primary">LOC107268788</name>
</gene>
<dbReference type="RefSeq" id="XP_015597390.1">
    <property type="nucleotide sequence ID" value="XM_015741904.2"/>
</dbReference>
<keyword evidence="3 5" id="KW-0808">Transferase</keyword>
<keyword evidence="2 5" id="KW-0489">Methyltransferase</keyword>
<evidence type="ECO:0000313" key="11">
    <source>
        <dbReference type="RefSeq" id="XP_024941777.1"/>
    </source>
</evidence>
<dbReference type="InterPro" id="IPR010286">
    <property type="entry name" value="METTL16/RlmF"/>
</dbReference>
<accession>A0AAJ7RJU6</accession>
<dbReference type="AlphaFoldDB" id="A0AAJ7RJU6"/>